<comment type="caution">
    <text evidence="2">The sequence shown here is derived from an EMBL/GenBank/DDBJ whole genome shotgun (WGS) entry which is preliminary data.</text>
</comment>
<comment type="similarity">
    <text evidence="1">Belongs to the LacAB/RpiB family.</text>
</comment>
<dbReference type="PANTHER" id="PTHR30345">
    <property type="entry name" value="RIBOSE-5-PHOSPHATE ISOMERASE B"/>
    <property type="match status" value="1"/>
</dbReference>
<dbReference type="AlphaFoldDB" id="A0A949JX41"/>
<reference evidence="2" key="1">
    <citation type="submission" date="2021-06" db="EMBL/GenBank/DDBJ databases">
        <title>Description of novel taxa of the family Lachnospiraceae.</title>
        <authorList>
            <person name="Chaplin A.V."/>
            <person name="Sokolova S.R."/>
            <person name="Pikina A.P."/>
            <person name="Korzhanova M."/>
            <person name="Belova V."/>
            <person name="Korostin D."/>
            <person name="Efimov B.A."/>
        </authorList>
    </citation>
    <scope>NUCLEOTIDE SEQUENCE</scope>
    <source>
        <strain evidence="2">ASD5720</strain>
    </source>
</reference>
<keyword evidence="2" id="KW-0413">Isomerase</keyword>
<dbReference type="Proteomes" id="UP000712157">
    <property type="component" value="Unassembled WGS sequence"/>
</dbReference>
<dbReference type="GO" id="GO:0016861">
    <property type="term" value="F:intramolecular oxidoreductase activity, interconverting aldoses and ketoses"/>
    <property type="evidence" value="ECO:0007669"/>
    <property type="project" value="UniProtKB-ARBA"/>
</dbReference>
<sequence length="168" mass="18190">MKKHFENKKFVMASELSGYGLKEILKKYYSGKGYEIIDVGTTDPENPVSYYDAGAKAAEAVRDGAAEFGIVICGTGMGVCMAANRIPGIYCSICESIHTAKLARQINNANVLALGANIVAPELAKAMADTFIETDFLEGFPASEHDGLVEAIERLGEIERTAYTKYYA</sequence>
<evidence type="ECO:0000256" key="1">
    <source>
        <dbReference type="ARBA" id="ARBA00008754"/>
    </source>
</evidence>
<evidence type="ECO:0000313" key="2">
    <source>
        <dbReference type="EMBL" id="MBU9735701.1"/>
    </source>
</evidence>
<dbReference type="SUPFAM" id="SSF89623">
    <property type="entry name" value="Ribose/Galactose isomerase RpiB/AlsB"/>
    <property type="match status" value="1"/>
</dbReference>
<proteinExistence type="inferred from homology"/>
<dbReference type="InterPro" id="IPR036569">
    <property type="entry name" value="RpiB_LacA_LacB_sf"/>
</dbReference>
<dbReference type="EMBL" id="JAHQCW010000004">
    <property type="protein sequence ID" value="MBU9735701.1"/>
    <property type="molecule type" value="Genomic_DNA"/>
</dbReference>
<name>A0A949JX41_9FIRM</name>
<keyword evidence="3" id="KW-1185">Reference proteome</keyword>
<dbReference type="Pfam" id="PF02502">
    <property type="entry name" value="LacAB_rpiB"/>
    <property type="match status" value="1"/>
</dbReference>
<gene>
    <name evidence="2" type="ORF">KTH89_04070</name>
</gene>
<dbReference type="NCBIfam" id="NF004051">
    <property type="entry name" value="PRK05571.1"/>
    <property type="match status" value="1"/>
</dbReference>
<dbReference type="InterPro" id="IPR003500">
    <property type="entry name" value="RpiB_LacA_LacB"/>
</dbReference>
<accession>A0A949JX41</accession>
<dbReference type="Gene3D" id="3.40.1400.10">
    <property type="entry name" value="Sugar-phosphate isomerase, RpiB/LacA/LacB"/>
    <property type="match status" value="1"/>
</dbReference>
<dbReference type="GO" id="GO:0005975">
    <property type="term" value="P:carbohydrate metabolic process"/>
    <property type="evidence" value="ECO:0007669"/>
    <property type="project" value="InterPro"/>
</dbReference>
<organism evidence="2 3">
    <name type="scientific">Diplocloster agilis</name>
    <dbReference type="NCBI Taxonomy" id="2850323"/>
    <lineage>
        <taxon>Bacteria</taxon>
        <taxon>Bacillati</taxon>
        <taxon>Bacillota</taxon>
        <taxon>Clostridia</taxon>
        <taxon>Lachnospirales</taxon>
        <taxon>Lachnospiraceae</taxon>
        <taxon>Diplocloster</taxon>
    </lineage>
</organism>
<dbReference type="NCBIfam" id="TIGR00689">
    <property type="entry name" value="rpiB_lacA_lacB"/>
    <property type="match status" value="1"/>
</dbReference>
<dbReference type="RefSeq" id="WP_158342330.1">
    <property type="nucleotide sequence ID" value="NZ_JAHQCW010000004.1"/>
</dbReference>
<evidence type="ECO:0000313" key="3">
    <source>
        <dbReference type="Proteomes" id="UP000712157"/>
    </source>
</evidence>
<protein>
    <submittedName>
        <fullName evidence="2">RpiB/LacA/LacB family sugar-phosphate isomerase</fullName>
    </submittedName>
</protein>
<dbReference type="PANTHER" id="PTHR30345:SF0">
    <property type="entry name" value="DNA DAMAGE-REPAIR_TOLERATION PROTEIN DRT102"/>
    <property type="match status" value="1"/>
</dbReference>